<dbReference type="Ensembl" id="ENSSOCT00000014145.1">
    <property type="protein sequence ID" value="ENSSOCP00000013777.1"/>
    <property type="gene ID" value="ENSSOCG00000010452.1"/>
</dbReference>
<evidence type="ECO:0000313" key="3">
    <source>
        <dbReference type="Proteomes" id="UP000694551"/>
    </source>
</evidence>
<evidence type="ECO:0000256" key="1">
    <source>
        <dbReference type="SAM" id="SignalP"/>
    </source>
</evidence>
<feature type="signal peptide" evidence="1">
    <location>
        <begin position="1"/>
        <end position="16"/>
    </location>
</feature>
<dbReference type="PANTHER" id="PTHR47498:SF1">
    <property type="entry name" value="C-TYPE LECTIN DOMAIN FAMILY 2 MEMBER L"/>
    <property type="match status" value="1"/>
</dbReference>
<name>A0A8D0KW00_STROC</name>
<dbReference type="InterPro" id="IPR016186">
    <property type="entry name" value="C-type_lectin-like/link_sf"/>
</dbReference>
<dbReference type="AlphaFoldDB" id="A0A8D0KW00"/>
<reference evidence="2" key="2">
    <citation type="submission" date="2025-09" db="UniProtKB">
        <authorList>
            <consortium name="Ensembl"/>
        </authorList>
    </citation>
    <scope>IDENTIFICATION</scope>
</reference>
<protein>
    <recommendedName>
        <fullName evidence="4">C-type lectin domain-containing protein</fullName>
    </recommendedName>
</protein>
<feature type="chain" id="PRO_5034496687" description="C-type lectin domain-containing protein" evidence="1">
    <location>
        <begin position="17"/>
        <end position="70"/>
    </location>
</feature>
<reference evidence="2" key="1">
    <citation type="submission" date="2025-08" db="UniProtKB">
        <authorList>
            <consortium name="Ensembl"/>
        </authorList>
    </citation>
    <scope>IDENTIFICATION</scope>
</reference>
<dbReference type="Gene3D" id="3.10.100.10">
    <property type="entry name" value="Mannose-Binding Protein A, subunit A"/>
    <property type="match status" value="1"/>
</dbReference>
<sequence>MAFCPVLTCGVSGVAGLEPCPDDWLYYKRKCYYNSGAVADWDSSQEACSDYGASLAVINSRQELVRCPAP</sequence>
<accession>A0A8D0KW00</accession>
<organism evidence="2 3">
    <name type="scientific">Strix occidentalis caurina</name>
    <name type="common">northern spotted owl</name>
    <dbReference type="NCBI Taxonomy" id="311401"/>
    <lineage>
        <taxon>Eukaryota</taxon>
        <taxon>Metazoa</taxon>
        <taxon>Chordata</taxon>
        <taxon>Craniata</taxon>
        <taxon>Vertebrata</taxon>
        <taxon>Euteleostomi</taxon>
        <taxon>Archelosauria</taxon>
        <taxon>Archosauria</taxon>
        <taxon>Dinosauria</taxon>
        <taxon>Saurischia</taxon>
        <taxon>Theropoda</taxon>
        <taxon>Coelurosauria</taxon>
        <taxon>Aves</taxon>
        <taxon>Neognathae</taxon>
        <taxon>Neoaves</taxon>
        <taxon>Telluraves</taxon>
        <taxon>Strigiformes</taxon>
        <taxon>Strigidae</taxon>
        <taxon>Strix</taxon>
    </lineage>
</organism>
<dbReference type="SUPFAM" id="SSF56436">
    <property type="entry name" value="C-type lectin-like"/>
    <property type="match status" value="1"/>
</dbReference>
<keyword evidence="1" id="KW-0732">Signal</keyword>
<evidence type="ECO:0000313" key="2">
    <source>
        <dbReference type="Ensembl" id="ENSSOCP00000013777.1"/>
    </source>
</evidence>
<evidence type="ECO:0008006" key="4">
    <source>
        <dbReference type="Google" id="ProtNLM"/>
    </source>
</evidence>
<dbReference type="Proteomes" id="UP000694551">
    <property type="component" value="Unplaced"/>
</dbReference>
<keyword evidence="3" id="KW-1185">Reference proteome</keyword>
<dbReference type="PANTHER" id="PTHR47498">
    <property type="entry name" value="C-TYPE LECTIN DOMAIN FAMILY 2 MEMBER L"/>
    <property type="match status" value="1"/>
</dbReference>
<dbReference type="InterPro" id="IPR016187">
    <property type="entry name" value="CTDL_fold"/>
</dbReference>
<proteinExistence type="predicted"/>